<evidence type="ECO:0000256" key="1">
    <source>
        <dbReference type="ARBA" id="ARBA00006642"/>
    </source>
</evidence>
<dbReference type="GO" id="GO:0008839">
    <property type="term" value="F:4-hydroxy-tetrahydrodipicolinate reductase"/>
    <property type="evidence" value="ECO:0007669"/>
    <property type="project" value="UniProtKB-UniRule"/>
</dbReference>
<dbReference type="Gene3D" id="3.40.50.720">
    <property type="entry name" value="NAD(P)-binding Rossmann-like Domain"/>
    <property type="match status" value="1"/>
</dbReference>
<dbReference type="EC" id="1.17.1.8" evidence="9 12"/>
<name>A0A142ELS6_9BACT</name>
<evidence type="ECO:0000259" key="14">
    <source>
        <dbReference type="Pfam" id="PF05173"/>
    </source>
</evidence>
<keyword evidence="5" id="KW-0560">Oxidoreductase</keyword>
<dbReference type="GO" id="GO:0009089">
    <property type="term" value="P:lysine biosynthetic process via diaminopimelate"/>
    <property type="evidence" value="ECO:0007669"/>
    <property type="project" value="UniProtKB-UniRule"/>
</dbReference>
<evidence type="ECO:0000256" key="3">
    <source>
        <dbReference type="ARBA" id="ARBA00022857"/>
    </source>
</evidence>
<dbReference type="RefSeq" id="WP_067544990.1">
    <property type="nucleotide sequence ID" value="NZ_CP012836.1"/>
</dbReference>
<dbReference type="InterPro" id="IPR000846">
    <property type="entry name" value="DapB_N"/>
</dbReference>
<dbReference type="GO" id="GO:0005829">
    <property type="term" value="C:cytosol"/>
    <property type="evidence" value="ECO:0007669"/>
    <property type="project" value="TreeGrafter"/>
</dbReference>
<evidence type="ECO:0000256" key="5">
    <source>
        <dbReference type="ARBA" id="ARBA00023002"/>
    </source>
</evidence>
<dbReference type="AlphaFoldDB" id="A0A142ELS6"/>
<evidence type="ECO:0000313" key="15">
    <source>
        <dbReference type="EMBL" id="AMQ56081.1"/>
    </source>
</evidence>
<dbReference type="OrthoDB" id="9790352at2"/>
<dbReference type="PIRSF" id="PIRSF000161">
    <property type="entry name" value="DHPR"/>
    <property type="match status" value="1"/>
</dbReference>
<dbReference type="STRING" id="1727163.AO498_06625"/>
<keyword evidence="3" id="KW-0521">NADP</keyword>
<evidence type="ECO:0000256" key="4">
    <source>
        <dbReference type="ARBA" id="ARBA00022915"/>
    </source>
</evidence>
<gene>
    <name evidence="15" type="ORF">AO498_06625</name>
</gene>
<sequence>MNILILGYGKMGKIISEIAETRGHTIAAKINIDNRHELDQLDPKAIDAAIEFSQPEAAIENIKWAIERGIPVISGTTGWISKKPEINRYTLEKNGAFFYASNYSIGVNVFFKVNEFLAKLMKETSGYSVSMEEIHHTEKKDAPSGTAITLAQGIIKNSTTLHNWHLAGEKGDSPSSLPITAKRIDPAPGTHIVKYSSKIDDIEISHTAHSREGFALGAVLVAEWIPGKTGVLSMDDFLKF</sequence>
<dbReference type="InterPro" id="IPR023940">
    <property type="entry name" value="DHDPR_bac"/>
</dbReference>
<feature type="domain" description="Dihydrodipicolinate reductase C-terminal" evidence="14">
    <location>
        <begin position="106"/>
        <end position="238"/>
    </location>
</feature>
<dbReference type="PANTHER" id="PTHR20836">
    <property type="entry name" value="DIHYDRODIPICOLINATE REDUCTASE"/>
    <property type="match status" value="1"/>
</dbReference>
<keyword evidence="4" id="KW-0220">Diaminopimelate biosynthesis</keyword>
<organism evidence="15 16">
    <name type="scientific">Algoriphagus sanaruensis</name>
    <dbReference type="NCBI Taxonomy" id="1727163"/>
    <lineage>
        <taxon>Bacteria</taxon>
        <taxon>Pseudomonadati</taxon>
        <taxon>Bacteroidota</taxon>
        <taxon>Cytophagia</taxon>
        <taxon>Cytophagales</taxon>
        <taxon>Cyclobacteriaceae</taxon>
        <taxon>Algoriphagus</taxon>
    </lineage>
</organism>
<dbReference type="Pfam" id="PF01113">
    <property type="entry name" value="DapB_N"/>
    <property type="match status" value="1"/>
</dbReference>
<dbReference type="EMBL" id="CP012836">
    <property type="protein sequence ID" value="AMQ56081.1"/>
    <property type="molecule type" value="Genomic_DNA"/>
</dbReference>
<feature type="domain" description="Dihydrodipicolinate reductase N-terminal" evidence="13">
    <location>
        <begin position="1"/>
        <end position="103"/>
    </location>
</feature>
<reference evidence="15 16" key="2">
    <citation type="journal article" date="2016" name="Genome Announc.">
        <title>Complete Genome Sequence of Algoriphagus sp. Strain M8-2, Isolated from a Brackish Lake.</title>
        <authorList>
            <person name="Muraguchi Y."/>
            <person name="Kushimoto K."/>
            <person name="Ohtsubo Y."/>
            <person name="Suzuki T."/>
            <person name="Dohra H."/>
            <person name="Kimbara K."/>
            <person name="Shintani M."/>
        </authorList>
    </citation>
    <scope>NUCLEOTIDE SEQUENCE [LARGE SCALE GENOMIC DNA]</scope>
    <source>
        <strain evidence="15 16">M8-2</strain>
    </source>
</reference>
<comment type="pathway">
    <text evidence="8">Amino-acid biosynthesis; L-lysine biosynthesis via DAP pathway; (S)-tetrahydrodipicolinate from L-aspartate: step 4/4.</text>
</comment>
<keyword evidence="2" id="KW-0028">Amino-acid biosynthesis</keyword>
<dbReference type="SUPFAM" id="SSF55347">
    <property type="entry name" value="Glyceraldehyde-3-phosphate dehydrogenase-like, C-terminal domain"/>
    <property type="match status" value="1"/>
</dbReference>
<comment type="similarity">
    <text evidence="1">Belongs to the DapB family.</text>
</comment>
<evidence type="ECO:0000256" key="12">
    <source>
        <dbReference type="NCBIfam" id="TIGR00036"/>
    </source>
</evidence>
<dbReference type="SUPFAM" id="SSF51735">
    <property type="entry name" value="NAD(P)-binding Rossmann-fold domains"/>
    <property type="match status" value="1"/>
</dbReference>
<dbReference type="PATRIC" id="fig|1727163.4.peg.1373"/>
<dbReference type="InterPro" id="IPR022663">
    <property type="entry name" value="DapB_C"/>
</dbReference>
<comment type="catalytic activity">
    <reaction evidence="11">
        <text>(S)-2,3,4,5-tetrahydrodipicolinate + NAD(+) + H2O = (2S,4S)-4-hydroxy-2,3,4,5-tetrahydrodipicolinate + NADH + H(+)</text>
        <dbReference type="Rhea" id="RHEA:35323"/>
        <dbReference type="ChEBI" id="CHEBI:15377"/>
        <dbReference type="ChEBI" id="CHEBI:15378"/>
        <dbReference type="ChEBI" id="CHEBI:16845"/>
        <dbReference type="ChEBI" id="CHEBI:57540"/>
        <dbReference type="ChEBI" id="CHEBI:57945"/>
        <dbReference type="ChEBI" id="CHEBI:67139"/>
        <dbReference type="EC" id="1.17.1.8"/>
    </reaction>
</comment>
<evidence type="ECO:0000259" key="13">
    <source>
        <dbReference type="Pfam" id="PF01113"/>
    </source>
</evidence>
<evidence type="ECO:0000256" key="2">
    <source>
        <dbReference type="ARBA" id="ARBA00022605"/>
    </source>
</evidence>
<dbReference type="Gene3D" id="3.30.360.10">
    <property type="entry name" value="Dihydrodipicolinate Reductase, domain 2"/>
    <property type="match status" value="1"/>
</dbReference>
<keyword evidence="7" id="KW-0457">Lysine biosynthesis</keyword>
<evidence type="ECO:0000256" key="11">
    <source>
        <dbReference type="ARBA" id="ARBA00049396"/>
    </source>
</evidence>
<evidence type="ECO:0000256" key="8">
    <source>
        <dbReference type="ARBA" id="ARBA00037922"/>
    </source>
</evidence>
<evidence type="ECO:0000256" key="10">
    <source>
        <dbReference type="ARBA" id="ARBA00049080"/>
    </source>
</evidence>
<proteinExistence type="inferred from homology"/>
<dbReference type="GO" id="GO:0019877">
    <property type="term" value="P:diaminopimelate biosynthetic process"/>
    <property type="evidence" value="ECO:0007669"/>
    <property type="project" value="UniProtKB-KW"/>
</dbReference>
<accession>A0A142ELS6</accession>
<keyword evidence="16" id="KW-1185">Reference proteome</keyword>
<protein>
    <recommendedName>
        <fullName evidence="9 12">4-hydroxy-tetrahydrodipicolinate reductase</fullName>
        <ecNumber evidence="9 12">1.17.1.8</ecNumber>
    </recommendedName>
</protein>
<reference evidence="16" key="1">
    <citation type="submission" date="2015-09" db="EMBL/GenBank/DDBJ databases">
        <title>Complete sequence of Algoriphagus sp. M8-2.</title>
        <authorList>
            <person name="Shintani M."/>
        </authorList>
    </citation>
    <scope>NUCLEOTIDE SEQUENCE [LARGE SCALE GENOMIC DNA]</scope>
    <source>
        <strain evidence="16">M8-2</strain>
    </source>
</reference>
<dbReference type="NCBIfam" id="TIGR00036">
    <property type="entry name" value="dapB"/>
    <property type="match status" value="1"/>
</dbReference>
<evidence type="ECO:0000256" key="9">
    <source>
        <dbReference type="ARBA" id="ARBA00038983"/>
    </source>
</evidence>
<evidence type="ECO:0000256" key="6">
    <source>
        <dbReference type="ARBA" id="ARBA00023027"/>
    </source>
</evidence>
<dbReference type="InterPro" id="IPR036291">
    <property type="entry name" value="NAD(P)-bd_dom_sf"/>
</dbReference>
<dbReference type="Proteomes" id="UP000073816">
    <property type="component" value="Chromosome"/>
</dbReference>
<evidence type="ECO:0000313" key="16">
    <source>
        <dbReference type="Proteomes" id="UP000073816"/>
    </source>
</evidence>
<evidence type="ECO:0000256" key="7">
    <source>
        <dbReference type="ARBA" id="ARBA00023154"/>
    </source>
</evidence>
<dbReference type="KEGG" id="alm:AO498_06625"/>
<comment type="catalytic activity">
    <reaction evidence="10">
        <text>(S)-2,3,4,5-tetrahydrodipicolinate + NADP(+) + H2O = (2S,4S)-4-hydroxy-2,3,4,5-tetrahydrodipicolinate + NADPH + H(+)</text>
        <dbReference type="Rhea" id="RHEA:35331"/>
        <dbReference type="ChEBI" id="CHEBI:15377"/>
        <dbReference type="ChEBI" id="CHEBI:15378"/>
        <dbReference type="ChEBI" id="CHEBI:16845"/>
        <dbReference type="ChEBI" id="CHEBI:57783"/>
        <dbReference type="ChEBI" id="CHEBI:58349"/>
        <dbReference type="ChEBI" id="CHEBI:67139"/>
        <dbReference type="EC" id="1.17.1.8"/>
    </reaction>
</comment>
<dbReference type="PANTHER" id="PTHR20836:SF0">
    <property type="entry name" value="4-HYDROXY-TETRAHYDRODIPICOLINATE REDUCTASE 1, CHLOROPLASTIC-RELATED"/>
    <property type="match status" value="1"/>
</dbReference>
<dbReference type="Pfam" id="PF05173">
    <property type="entry name" value="DapB_C"/>
    <property type="match status" value="1"/>
</dbReference>
<keyword evidence="6" id="KW-0520">NAD</keyword>